<dbReference type="InterPro" id="IPR013106">
    <property type="entry name" value="Ig_V-set"/>
</dbReference>
<dbReference type="InterPro" id="IPR007110">
    <property type="entry name" value="Ig-like_dom"/>
</dbReference>
<dbReference type="Proteomes" id="UP001107558">
    <property type="component" value="Chromosome 3"/>
</dbReference>
<feature type="domain" description="Ig-like" evidence="2">
    <location>
        <begin position="26"/>
        <end position="135"/>
    </location>
</feature>
<dbReference type="Gene3D" id="2.60.40.10">
    <property type="entry name" value="Immunoglobulins"/>
    <property type="match status" value="1"/>
</dbReference>
<keyword evidence="1" id="KW-1133">Transmembrane helix</keyword>
<feature type="transmembrane region" description="Helical" evidence="1">
    <location>
        <begin position="478"/>
        <end position="497"/>
    </location>
</feature>
<dbReference type="AlphaFoldDB" id="A0A9J6BPF0"/>
<proteinExistence type="predicted"/>
<name>A0A9J6BPF0_POLVA</name>
<gene>
    <name evidence="3" type="ORF">PVAND_001507</name>
</gene>
<dbReference type="SUPFAM" id="SSF48726">
    <property type="entry name" value="Immunoglobulin"/>
    <property type="match status" value="1"/>
</dbReference>
<protein>
    <recommendedName>
        <fullName evidence="2">Ig-like domain-containing protein</fullName>
    </recommendedName>
</protein>
<dbReference type="InterPro" id="IPR013783">
    <property type="entry name" value="Ig-like_fold"/>
</dbReference>
<accession>A0A9J6BPF0</accession>
<comment type="caution">
    <text evidence="3">The sequence shown here is derived from an EMBL/GenBank/DDBJ whole genome shotgun (WGS) entry which is preliminary data.</text>
</comment>
<keyword evidence="4" id="KW-1185">Reference proteome</keyword>
<dbReference type="OrthoDB" id="6343941at2759"/>
<evidence type="ECO:0000256" key="1">
    <source>
        <dbReference type="SAM" id="Phobius"/>
    </source>
</evidence>
<organism evidence="3 4">
    <name type="scientific">Polypedilum vanderplanki</name>
    <name type="common">Sleeping chironomid midge</name>
    <dbReference type="NCBI Taxonomy" id="319348"/>
    <lineage>
        <taxon>Eukaryota</taxon>
        <taxon>Metazoa</taxon>
        <taxon>Ecdysozoa</taxon>
        <taxon>Arthropoda</taxon>
        <taxon>Hexapoda</taxon>
        <taxon>Insecta</taxon>
        <taxon>Pterygota</taxon>
        <taxon>Neoptera</taxon>
        <taxon>Endopterygota</taxon>
        <taxon>Diptera</taxon>
        <taxon>Nematocera</taxon>
        <taxon>Chironomoidea</taxon>
        <taxon>Chironomidae</taxon>
        <taxon>Chironominae</taxon>
        <taxon>Polypedilum</taxon>
        <taxon>Polypedilum</taxon>
    </lineage>
</organism>
<keyword evidence="1" id="KW-0812">Transmembrane</keyword>
<dbReference type="PROSITE" id="PS50835">
    <property type="entry name" value="IG_LIKE"/>
    <property type="match status" value="1"/>
</dbReference>
<sequence length="546" mass="64516">MENFNIKGILSFKTCCVMCILISFLPNTKTLHITSLIVPTFVDVRDIVTLSCSYNIGTQKLNSVKWYKNDKEFYRYAPLMPTKQNMIFSVEGVHVSSDHVCNEKFCTIHLDNLNNESTGAYRCEVSGDAPEFKLTHETYNMTVVAISDVIREFYIKNNIKFDFIIYGEKTNHINDIIDEVTKEISHDIPITLKHFSLTDNWNHQIKKSSIIFVKSKKILQHFYKFSIHFSYIRHNKQTTEPKNLKFMTYVQEMKTFHELNETIANSNDKIDFNIFKEPDSRFYEFFITNDKNFVNLTARVLYSESHCEIFKPKIVNSFDKISQKWNKELKNFDHYNNFHDCLLRFFVDVRHFYHIENHTKYYETILESDEHFKSKIQNEDPKLPGILFEIFNTMGKRQNFTPFYTPGSGHKPPFAFYHIKNYKYNFEKGILAELHIFSPNDVKCHHSLPFGIMKFYYLLSLNDFYNNYEKLLLPFDELTWIMILTTFGFTIAAILGLKFCPKWFRILILGKGINDPGFNALGIFFGISQIKLPDENFCRFILIIFI</sequence>
<reference evidence="3" key="1">
    <citation type="submission" date="2021-03" db="EMBL/GenBank/DDBJ databases">
        <title>Chromosome level genome of the anhydrobiotic midge Polypedilum vanderplanki.</title>
        <authorList>
            <person name="Yoshida Y."/>
            <person name="Kikawada T."/>
            <person name="Gusev O."/>
        </authorList>
    </citation>
    <scope>NUCLEOTIDE SEQUENCE</scope>
    <source>
        <strain evidence="3">NIAS01</strain>
        <tissue evidence="3">Whole body or cell culture</tissue>
    </source>
</reference>
<dbReference type="PANTHER" id="PTHR21261">
    <property type="entry name" value="BEAT PROTEIN"/>
    <property type="match status" value="1"/>
</dbReference>
<dbReference type="InterPro" id="IPR036179">
    <property type="entry name" value="Ig-like_dom_sf"/>
</dbReference>
<evidence type="ECO:0000313" key="3">
    <source>
        <dbReference type="EMBL" id="KAG5671302.1"/>
    </source>
</evidence>
<dbReference type="EMBL" id="JADBJN010000003">
    <property type="protein sequence ID" value="KAG5671302.1"/>
    <property type="molecule type" value="Genomic_DNA"/>
</dbReference>
<evidence type="ECO:0000313" key="4">
    <source>
        <dbReference type="Proteomes" id="UP001107558"/>
    </source>
</evidence>
<dbReference type="FunFam" id="2.60.40.10:FF:000437">
    <property type="entry name" value="Beat-IIIc, isoform A"/>
    <property type="match status" value="1"/>
</dbReference>
<dbReference type="PANTHER" id="PTHR21261:SF5">
    <property type="entry name" value="BEATEN PATH VA, ISOFORM A-RELATED"/>
    <property type="match status" value="1"/>
</dbReference>
<keyword evidence="1" id="KW-0472">Membrane</keyword>
<evidence type="ECO:0000259" key="2">
    <source>
        <dbReference type="PROSITE" id="PS50835"/>
    </source>
</evidence>
<dbReference type="Pfam" id="PF07686">
    <property type="entry name" value="V-set"/>
    <property type="match status" value="1"/>
</dbReference>